<dbReference type="AlphaFoldDB" id="A0AA40NIE1"/>
<dbReference type="Proteomes" id="UP000050520">
    <property type="component" value="Unassembled WGS sequence"/>
</dbReference>
<keyword evidence="1" id="KW-0614">Plasmid</keyword>
<dbReference type="EMBL" id="LJEB01000077">
    <property type="protein sequence ID" value="KPR54271.1"/>
    <property type="molecule type" value="Genomic_DNA"/>
</dbReference>
<gene>
    <name evidence="1" type="ORF">AM363_01745</name>
    <name evidence="2" type="ORF">AN672_16845</name>
</gene>
<evidence type="ECO:0000313" key="2">
    <source>
        <dbReference type="EMBL" id="KPR54271.1"/>
    </source>
</evidence>
<accession>A0AA40NIE1</accession>
<evidence type="ECO:0000313" key="4">
    <source>
        <dbReference type="Proteomes" id="UP000263627"/>
    </source>
</evidence>
<protein>
    <submittedName>
        <fullName evidence="2">Uncharacterized protein</fullName>
    </submittedName>
</protein>
<geneLocation type="plasmid" evidence="1 4">
    <name>unnamed2</name>
</geneLocation>
<dbReference type="Proteomes" id="UP000263627">
    <property type="component" value="Plasmid unnamed2"/>
</dbReference>
<name>A0AA40NIE1_CITFR</name>
<organism evidence="2 3">
    <name type="scientific">Citrobacter freundii</name>
    <dbReference type="NCBI Taxonomy" id="546"/>
    <lineage>
        <taxon>Bacteria</taxon>
        <taxon>Pseudomonadati</taxon>
        <taxon>Pseudomonadota</taxon>
        <taxon>Gammaproteobacteria</taxon>
        <taxon>Enterobacterales</taxon>
        <taxon>Enterobacteriaceae</taxon>
        <taxon>Citrobacter</taxon>
        <taxon>Citrobacter freundii complex</taxon>
    </lineage>
</organism>
<sequence>MSGEARSVFDRGITGLYKIRKVQTPYYRTSKILNHEGLVDMCELLLRIIQMFLGLSTQDKILTLLFVLALAFLT</sequence>
<evidence type="ECO:0000313" key="3">
    <source>
        <dbReference type="Proteomes" id="UP000050520"/>
    </source>
</evidence>
<dbReference type="EMBL" id="CP032180">
    <property type="protein sequence ID" value="AXZ45768.1"/>
    <property type="molecule type" value="Genomic_DNA"/>
</dbReference>
<reference evidence="2 3" key="2">
    <citation type="journal article" date="2017" name="PLoS ONE">
        <title>Genomic and phenotypic characterisation of fluoroquinolone resistance mechanisms in Enterobacteriaceae in Durban, South Africa.</title>
        <authorList>
            <person name="Osei Sekyere J."/>
            <person name="Amoako D.G."/>
        </authorList>
    </citation>
    <scope>NUCLEOTIDE SEQUENCE [LARGE SCALE GENOMIC DNA]</scope>
    <source>
        <strain evidence="2 3">ST62:944112508</strain>
    </source>
</reference>
<reference evidence="3" key="1">
    <citation type="submission" date="2015-09" db="EMBL/GenBank/DDBJ databases">
        <title>Prevalence of NDMs in South Africa.</title>
        <authorList>
            <person name="Osei Sekyere J."/>
            <person name="Govinden U."/>
            <person name="Essack S."/>
            <person name="Haldorsen B."/>
            <person name="Samuelsen O."/>
            <person name="Aasnaes B."/>
            <person name="Sundsfjord A."/>
        </authorList>
    </citation>
    <scope>NUCLEOTIDE SEQUENCE [LARGE SCALE GENOMIC DNA]</scope>
    <source>
        <strain evidence="3">ST62:944112508</strain>
    </source>
</reference>
<evidence type="ECO:0000313" key="1">
    <source>
        <dbReference type="EMBL" id="AXZ45768.1"/>
    </source>
</evidence>
<reference evidence="1 4" key="3">
    <citation type="submission" date="2018-09" db="EMBL/GenBank/DDBJ databases">
        <title>Whole genome sequencing of Citrobacter freundii AR_0116.</title>
        <authorList>
            <person name="Conlan S."/>
            <person name="Thomas P.J."/>
            <person name="Mullikin J."/>
            <person name="Frank K.M."/>
            <person name="Segre J.A."/>
        </authorList>
    </citation>
    <scope>NUCLEOTIDE SEQUENCE [LARGE SCALE GENOMIC DNA]</scope>
    <source>
        <strain evidence="1 4">AR_0116</strain>
        <plasmid evidence="1 4">unnamed2</plasmid>
    </source>
</reference>
<proteinExistence type="predicted"/>